<accession>A0A0C3B1Z7</accession>
<dbReference type="Gene3D" id="3.30.230.10">
    <property type="match status" value="1"/>
</dbReference>
<dbReference type="SMART" id="SM00853">
    <property type="entry name" value="MutL_C"/>
    <property type="match status" value="1"/>
</dbReference>
<dbReference type="InterPro" id="IPR036890">
    <property type="entry name" value="HATPase_C_sf"/>
</dbReference>
<sequence>MQRTLYPLDSETRSKIRSTQVLTSIPQIVSELVQNSLDANSSHINVGVDVVEWECWVYDDGTGISKKDMGILAKGPMEGRYGSSKAYEINSLNQLSTFGFRGEALASAADICCLEISSRTKAAGETWSVIVKGGKSLHYGPAIRWRRDTPGSVVSVRDAFYNLPVRRRVHPSASKSLEMIKRDLQCFSLVFPHVSFTLEDAAKDQSNHSRGKVLSIPRTTSSLEAFRSTFGKPLAEHVHMIKNQVQGASIEGFISLEGASSKAYQFLYVNNRLLEPCDLHYVIDSIFSRSTFGKNAFEDDGFTTARQTARRSPRKNEKRPVYVLQLTLANETIDILLDPSKRSVYLSELDLVKDLLTSSVKRFLVQHSFMPPVKDRETDEDTEQEYDQQASQPSFKAAWPTFVHNSEPEESQRQESTGQEVFANLHDEEVGATRWENPRTGELFMVDNRTGHSERIDANGAKLPQGHNSRLCVRNEPPTDSEEQPSWIKSILTDWENPIFRTGERGIATHEMTDLPQDHMAPGILLDRGSLKARTRSAIAFTAKDLLNAEILGQVDRKFIACAIRDHSDGDMLLLVDQHAADERVRVERFLQEYCEGALASSCTDIGEDNPMEEVELSRLQSSKLVLLSKQEAAVLYQDEVRRYLRCWGIELEERIDHPAESLEGGERIQVGVCAVPELIEEKLLRGSELQEALKSIIGDIEVNGVPTLNAGDENVEDGAPRWLRAWRACPTSLLNLINSKACRGAIMFNDPLSMEQCSRLMLQLSQSVFPFQCAHGRPSVAPLVALDRFGEGVAKPSSNRRASLREVDWLKLKSL</sequence>
<dbReference type="GO" id="GO:0016887">
    <property type="term" value="F:ATP hydrolysis activity"/>
    <property type="evidence" value="ECO:0007669"/>
    <property type="project" value="InterPro"/>
</dbReference>
<dbReference type="OrthoDB" id="429932at2759"/>
<evidence type="ECO:0000256" key="2">
    <source>
        <dbReference type="ARBA" id="ARBA00022763"/>
    </source>
</evidence>
<evidence type="ECO:0000313" key="7">
    <source>
        <dbReference type="Proteomes" id="UP000054097"/>
    </source>
</evidence>
<dbReference type="InterPro" id="IPR042120">
    <property type="entry name" value="MutL_C_dimsub"/>
</dbReference>
<dbReference type="GO" id="GO:0061982">
    <property type="term" value="P:meiosis I cell cycle process"/>
    <property type="evidence" value="ECO:0007669"/>
    <property type="project" value="UniProtKB-ARBA"/>
</dbReference>
<dbReference type="Proteomes" id="UP000054097">
    <property type="component" value="Unassembled WGS sequence"/>
</dbReference>
<name>A0A0C3B1Z7_SERVB</name>
<reference evidence="7" key="2">
    <citation type="submission" date="2015-01" db="EMBL/GenBank/DDBJ databases">
        <title>Evolutionary Origins and Diversification of the Mycorrhizal Mutualists.</title>
        <authorList>
            <consortium name="DOE Joint Genome Institute"/>
            <consortium name="Mycorrhizal Genomics Consortium"/>
            <person name="Kohler A."/>
            <person name="Kuo A."/>
            <person name="Nagy L.G."/>
            <person name="Floudas D."/>
            <person name="Copeland A."/>
            <person name="Barry K.W."/>
            <person name="Cichocki N."/>
            <person name="Veneault-Fourrey C."/>
            <person name="LaButti K."/>
            <person name="Lindquist E.A."/>
            <person name="Lipzen A."/>
            <person name="Lundell T."/>
            <person name="Morin E."/>
            <person name="Murat C."/>
            <person name="Riley R."/>
            <person name="Ohm R."/>
            <person name="Sun H."/>
            <person name="Tunlid A."/>
            <person name="Henrissat B."/>
            <person name="Grigoriev I.V."/>
            <person name="Hibbett D.S."/>
            <person name="Martin F."/>
        </authorList>
    </citation>
    <scope>NUCLEOTIDE SEQUENCE [LARGE SCALE GENOMIC DNA]</scope>
    <source>
        <strain evidence="7">MAFF 305830</strain>
    </source>
</reference>
<dbReference type="PANTHER" id="PTHR10073:SF47">
    <property type="entry name" value="DNA MISMATCH REPAIR PROTEIN MLH3"/>
    <property type="match status" value="1"/>
</dbReference>
<evidence type="ECO:0000256" key="3">
    <source>
        <dbReference type="SAM" id="MobiDB-lite"/>
    </source>
</evidence>
<dbReference type="InterPro" id="IPR020568">
    <property type="entry name" value="Ribosomal_Su5_D2-typ_SF"/>
</dbReference>
<dbReference type="PROSITE" id="PS00058">
    <property type="entry name" value="DNA_MISMATCH_REPAIR_1"/>
    <property type="match status" value="1"/>
</dbReference>
<dbReference type="EMBL" id="KN824313">
    <property type="protein sequence ID" value="KIM25551.1"/>
    <property type="molecule type" value="Genomic_DNA"/>
</dbReference>
<dbReference type="SUPFAM" id="SSF55874">
    <property type="entry name" value="ATPase domain of HSP90 chaperone/DNA topoisomerase II/histidine kinase"/>
    <property type="match status" value="1"/>
</dbReference>
<proteinExistence type="inferred from homology"/>
<dbReference type="InterPro" id="IPR013507">
    <property type="entry name" value="DNA_mismatch_S5_2-like"/>
</dbReference>
<keyword evidence="7" id="KW-1185">Reference proteome</keyword>
<dbReference type="InterPro" id="IPR014762">
    <property type="entry name" value="DNA_mismatch_repair_CS"/>
</dbReference>
<evidence type="ECO:0000256" key="1">
    <source>
        <dbReference type="ARBA" id="ARBA00006082"/>
    </source>
</evidence>
<evidence type="ECO:0000259" key="5">
    <source>
        <dbReference type="SMART" id="SM01340"/>
    </source>
</evidence>
<dbReference type="InterPro" id="IPR014721">
    <property type="entry name" value="Ribsml_uS5_D2-typ_fold_subgr"/>
</dbReference>
<dbReference type="SUPFAM" id="SSF118116">
    <property type="entry name" value="DNA mismatch repair protein MutL"/>
    <property type="match status" value="1"/>
</dbReference>
<dbReference type="InterPro" id="IPR014790">
    <property type="entry name" value="MutL_C"/>
</dbReference>
<dbReference type="SMART" id="SM01340">
    <property type="entry name" value="DNA_mis_repair"/>
    <property type="match status" value="1"/>
</dbReference>
<dbReference type="GO" id="GO:0005524">
    <property type="term" value="F:ATP binding"/>
    <property type="evidence" value="ECO:0007669"/>
    <property type="project" value="InterPro"/>
</dbReference>
<evidence type="ECO:0008006" key="8">
    <source>
        <dbReference type="Google" id="ProtNLM"/>
    </source>
</evidence>
<feature type="domain" description="DNA mismatch repair protein S5" evidence="5">
    <location>
        <begin position="226"/>
        <end position="365"/>
    </location>
</feature>
<dbReference type="GO" id="GO:0032300">
    <property type="term" value="C:mismatch repair complex"/>
    <property type="evidence" value="ECO:0007669"/>
    <property type="project" value="InterPro"/>
</dbReference>
<dbReference type="GO" id="GO:0006298">
    <property type="term" value="P:mismatch repair"/>
    <property type="evidence" value="ECO:0007669"/>
    <property type="project" value="InterPro"/>
</dbReference>
<dbReference type="AlphaFoldDB" id="A0A0C3B1Z7"/>
<dbReference type="Gene3D" id="3.30.1540.20">
    <property type="entry name" value="MutL, C-terminal domain, dimerisation subdomain"/>
    <property type="match status" value="2"/>
</dbReference>
<gene>
    <name evidence="6" type="ORF">M408DRAFT_208270</name>
</gene>
<dbReference type="InterPro" id="IPR037198">
    <property type="entry name" value="MutL_C_sf"/>
</dbReference>
<dbReference type="GO" id="GO:0140664">
    <property type="term" value="F:ATP-dependent DNA damage sensor activity"/>
    <property type="evidence" value="ECO:0007669"/>
    <property type="project" value="InterPro"/>
</dbReference>
<reference evidence="6 7" key="1">
    <citation type="submission" date="2014-04" db="EMBL/GenBank/DDBJ databases">
        <authorList>
            <consortium name="DOE Joint Genome Institute"/>
            <person name="Kuo A."/>
            <person name="Zuccaro A."/>
            <person name="Kohler A."/>
            <person name="Nagy L.G."/>
            <person name="Floudas D."/>
            <person name="Copeland A."/>
            <person name="Barry K.W."/>
            <person name="Cichocki N."/>
            <person name="Veneault-Fourrey C."/>
            <person name="LaButti K."/>
            <person name="Lindquist E.A."/>
            <person name="Lipzen A."/>
            <person name="Lundell T."/>
            <person name="Morin E."/>
            <person name="Murat C."/>
            <person name="Sun H."/>
            <person name="Tunlid A."/>
            <person name="Henrissat B."/>
            <person name="Grigoriev I.V."/>
            <person name="Hibbett D.S."/>
            <person name="Martin F."/>
            <person name="Nordberg H.P."/>
            <person name="Cantor M.N."/>
            <person name="Hua S.X."/>
        </authorList>
    </citation>
    <scope>NUCLEOTIDE SEQUENCE [LARGE SCALE GENOMIC DNA]</scope>
    <source>
        <strain evidence="6 7">MAFF 305830</strain>
    </source>
</reference>
<feature type="region of interest" description="Disordered" evidence="3">
    <location>
        <begin position="373"/>
        <end position="395"/>
    </location>
</feature>
<dbReference type="STRING" id="933852.A0A0C3B1Z7"/>
<feature type="domain" description="MutL C-terminal dimerisation" evidence="4">
    <location>
        <begin position="551"/>
        <end position="753"/>
    </location>
</feature>
<dbReference type="Gene3D" id="3.30.565.10">
    <property type="entry name" value="Histidine kinase-like ATPase, C-terminal domain"/>
    <property type="match status" value="1"/>
</dbReference>
<evidence type="ECO:0000313" key="6">
    <source>
        <dbReference type="EMBL" id="KIM25551.1"/>
    </source>
</evidence>
<protein>
    <recommendedName>
        <fullName evidence="8">MutL C-terminal dimerisation domain-containing protein</fullName>
    </recommendedName>
</protein>
<evidence type="ECO:0000259" key="4">
    <source>
        <dbReference type="SMART" id="SM00853"/>
    </source>
</evidence>
<comment type="similarity">
    <text evidence="1">Belongs to the DNA mismatch repair MutL/HexB family.</text>
</comment>
<dbReference type="InterPro" id="IPR038973">
    <property type="entry name" value="MutL/Mlh/Pms-like"/>
</dbReference>
<dbReference type="Pfam" id="PF13589">
    <property type="entry name" value="HATPase_c_3"/>
    <property type="match status" value="1"/>
</dbReference>
<organism evidence="6 7">
    <name type="scientific">Serendipita vermifera MAFF 305830</name>
    <dbReference type="NCBI Taxonomy" id="933852"/>
    <lineage>
        <taxon>Eukaryota</taxon>
        <taxon>Fungi</taxon>
        <taxon>Dikarya</taxon>
        <taxon>Basidiomycota</taxon>
        <taxon>Agaricomycotina</taxon>
        <taxon>Agaricomycetes</taxon>
        <taxon>Sebacinales</taxon>
        <taxon>Serendipitaceae</taxon>
        <taxon>Serendipita</taxon>
    </lineage>
</organism>
<dbReference type="SUPFAM" id="SSF54211">
    <property type="entry name" value="Ribosomal protein S5 domain 2-like"/>
    <property type="match status" value="1"/>
</dbReference>
<keyword evidence="2" id="KW-0227">DNA damage</keyword>
<dbReference type="Pfam" id="PF01119">
    <property type="entry name" value="DNA_mis_repair"/>
    <property type="match status" value="1"/>
</dbReference>
<dbReference type="GO" id="GO:0030983">
    <property type="term" value="F:mismatched DNA binding"/>
    <property type="evidence" value="ECO:0007669"/>
    <property type="project" value="InterPro"/>
</dbReference>
<dbReference type="PANTHER" id="PTHR10073">
    <property type="entry name" value="DNA MISMATCH REPAIR PROTEIN MLH, PMS, MUTL"/>
    <property type="match status" value="1"/>
</dbReference>
<dbReference type="HOGENOM" id="CLU_005415_1_0_1"/>